<evidence type="ECO:0000313" key="1">
    <source>
        <dbReference type="EMBL" id="CAG6758918.1"/>
    </source>
</evidence>
<protein>
    <submittedName>
        <fullName evidence="1">Uncharacterized protein</fullName>
    </submittedName>
</protein>
<name>A0A8D9A3I6_9HEMI</name>
<organism evidence="1">
    <name type="scientific">Cacopsylla melanoneura</name>
    <dbReference type="NCBI Taxonomy" id="428564"/>
    <lineage>
        <taxon>Eukaryota</taxon>
        <taxon>Metazoa</taxon>
        <taxon>Ecdysozoa</taxon>
        <taxon>Arthropoda</taxon>
        <taxon>Hexapoda</taxon>
        <taxon>Insecta</taxon>
        <taxon>Pterygota</taxon>
        <taxon>Neoptera</taxon>
        <taxon>Paraneoptera</taxon>
        <taxon>Hemiptera</taxon>
        <taxon>Sternorrhyncha</taxon>
        <taxon>Psylloidea</taxon>
        <taxon>Psyllidae</taxon>
        <taxon>Psyllinae</taxon>
        <taxon>Cacopsylla</taxon>
    </lineage>
</organism>
<accession>A0A8D9A3I6</accession>
<sequence length="100" mass="12413">MRYKLFTSFNFQLNIFYMYPLNCKRSQSSLVDHKKYSVNTQAVEIFHDDQWEGLYEWLNTILTFLVAFWNRPPVYVRWKRIETKSFVLAKNRRNILFYWV</sequence>
<dbReference type="AlphaFoldDB" id="A0A8D9A3I6"/>
<reference evidence="1" key="1">
    <citation type="submission" date="2021-05" db="EMBL/GenBank/DDBJ databases">
        <authorList>
            <person name="Alioto T."/>
            <person name="Alioto T."/>
            <person name="Gomez Garrido J."/>
        </authorList>
    </citation>
    <scope>NUCLEOTIDE SEQUENCE</scope>
</reference>
<dbReference type="EMBL" id="HBUF01551075">
    <property type="protein sequence ID" value="CAG6758918.1"/>
    <property type="molecule type" value="Transcribed_RNA"/>
</dbReference>
<proteinExistence type="predicted"/>